<keyword evidence="3" id="KW-0472">Membrane</keyword>
<comment type="similarity">
    <text evidence="5">Belongs to the methyl-accepting chemotaxis (MCP) protein family.</text>
</comment>
<evidence type="ECO:0000256" key="6">
    <source>
        <dbReference type="PROSITE-ProRule" id="PRU00284"/>
    </source>
</evidence>
<evidence type="ECO:0000313" key="10">
    <source>
        <dbReference type="EMBL" id="MFC5628060.1"/>
    </source>
</evidence>
<dbReference type="SUPFAM" id="SSF58104">
    <property type="entry name" value="Methyl-accepting chemotaxis protein (MCP) signaling domain"/>
    <property type="match status" value="1"/>
</dbReference>
<feature type="compositionally biased region" description="Low complexity" evidence="7">
    <location>
        <begin position="332"/>
        <end position="350"/>
    </location>
</feature>
<sequence length="378" mass="42275">MFIIIFPLLFSWLLHRLIVKPMYEMLTVIQSLTEQVDLSHRVQYRAQHELGLLSHGINRFIKGFWRILLQVRSHARSLTKESEDMAARSQQLANTNEHLSETIESLSQGVISQAEHAKWTENTMIEMQEDTERVDQVTHRLGKVMKTAQQNIDHGEETVALVSKTIVENANRATNLKKTTNTLTQVSNQANEIVQLIGNIANQTNLLALNAAIEAARSGEYGKGFSVVASEIRSLSEETAKAVEQVQQMLEDVQLYVIQSEKESNDVHQLTKEQEVLATKLKEAFDALKNTISSVYQEVDAIASANKQLKKGSDGVLKQMKEVSEMAEQLASHSEEASAAIEEQTSSSQEVASGNELVADAARELMHIAERWKGLDAR</sequence>
<dbReference type="Gene3D" id="1.10.287.950">
    <property type="entry name" value="Methyl-accepting chemotaxis protein"/>
    <property type="match status" value="1"/>
</dbReference>
<protein>
    <submittedName>
        <fullName evidence="10">Methyl-accepting chemotaxis protein</fullName>
    </submittedName>
</protein>
<dbReference type="Proteomes" id="UP001596143">
    <property type="component" value="Unassembled WGS sequence"/>
</dbReference>
<accession>A0ABW0U6Z9</accession>
<dbReference type="RefSeq" id="WP_270898027.1">
    <property type="nucleotide sequence ID" value="NZ_JBHSPF010000018.1"/>
</dbReference>
<dbReference type="PROSITE" id="PS50111">
    <property type="entry name" value="CHEMOTAXIS_TRANSDUC_2"/>
    <property type="match status" value="1"/>
</dbReference>
<dbReference type="Pfam" id="PF00672">
    <property type="entry name" value="HAMP"/>
    <property type="match status" value="1"/>
</dbReference>
<evidence type="ECO:0000256" key="3">
    <source>
        <dbReference type="ARBA" id="ARBA00023136"/>
    </source>
</evidence>
<keyword evidence="11" id="KW-1185">Reference proteome</keyword>
<feature type="region of interest" description="Disordered" evidence="7">
    <location>
        <begin position="332"/>
        <end position="353"/>
    </location>
</feature>
<dbReference type="PANTHER" id="PTHR32089:SF112">
    <property type="entry name" value="LYSOZYME-LIKE PROTEIN-RELATED"/>
    <property type="match status" value="1"/>
</dbReference>
<evidence type="ECO:0000256" key="5">
    <source>
        <dbReference type="ARBA" id="ARBA00029447"/>
    </source>
</evidence>
<dbReference type="InterPro" id="IPR004089">
    <property type="entry name" value="MCPsignal_dom"/>
</dbReference>
<evidence type="ECO:0000256" key="4">
    <source>
        <dbReference type="ARBA" id="ARBA00023224"/>
    </source>
</evidence>
<proteinExistence type="inferred from homology"/>
<dbReference type="PANTHER" id="PTHR32089">
    <property type="entry name" value="METHYL-ACCEPTING CHEMOTAXIS PROTEIN MCPB"/>
    <property type="match status" value="1"/>
</dbReference>
<evidence type="ECO:0000256" key="2">
    <source>
        <dbReference type="ARBA" id="ARBA00022475"/>
    </source>
</evidence>
<organism evidence="10 11">
    <name type="scientific">Aliibacillus thermotolerans</name>
    <dbReference type="NCBI Taxonomy" id="1834418"/>
    <lineage>
        <taxon>Bacteria</taxon>
        <taxon>Bacillati</taxon>
        <taxon>Bacillota</taxon>
        <taxon>Bacilli</taxon>
        <taxon>Bacillales</taxon>
        <taxon>Bacillaceae</taxon>
        <taxon>Aliibacillus</taxon>
    </lineage>
</organism>
<feature type="domain" description="HAMP" evidence="9">
    <location>
        <begin position="16"/>
        <end position="69"/>
    </location>
</feature>
<dbReference type="InterPro" id="IPR003660">
    <property type="entry name" value="HAMP_dom"/>
</dbReference>
<dbReference type="Pfam" id="PF00015">
    <property type="entry name" value="MCPsignal"/>
    <property type="match status" value="1"/>
</dbReference>
<keyword evidence="4 6" id="KW-0807">Transducer</keyword>
<comment type="caution">
    <text evidence="10">The sequence shown here is derived from an EMBL/GenBank/DDBJ whole genome shotgun (WGS) entry which is preliminary data.</text>
</comment>
<evidence type="ECO:0000313" key="11">
    <source>
        <dbReference type="Proteomes" id="UP001596143"/>
    </source>
</evidence>
<feature type="domain" description="Methyl-accepting transducer" evidence="8">
    <location>
        <begin position="88"/>
        <end position="345"/>
    </location>
</feature>
<dbReference type="SMART" id="SM00283">
    <property type="entry name" value="MA"/>
    <property type="match status" value="1"/>
</dbReference>
<name>A0ABW0U6Z9_9BACI</name>
<evidence type="ECO:0000256" key="1">
    <source>
        <dbReference type="ARBA" id="ARBA00004236"/>
    </source>
</evidence>
<dbReference type="Gene3D" id="6.10.340.10">
    <property type="match status" value="1"/>
</dbReference>
<dbReference type="EMBL" id="JBHSPF010000018">
    <property type="protein sequence ID" value="MFC5628060.1"/>
    <property type="molecule type" value="Genomic_DNA"/>
</dbReference>
<keyword evidence="2" id="KW-1003">Cell membrane</keyword>
<dbReference type="PROSITE" id="PS50885">
    <property type="entry name" value="HAMP"/>
    <property type="match status" value="1"/>
</dbReference>
<evidence type="ECO:0000256" key="7">
    <source>
        <dbReference type="SAM" id="MobiDB-lite"/>
    </source>
</evidence>
<comment type="subcellular location">
    <subcellularLocation>
        <location evidence="1">Cell membrane</location>
    </subcellularLocation>
</comment>
<evidence type="ECO:0000259" key="9">
    <source>
        <dbReference type="PROSITE" id="PS50885"/>
    </source>
</evidence>
<evidence type="ECO:0000259" key="8">
    <source>
        <dbReference type="PROSITE" id="PS50111"/>
    </source>
</evidence>
<gene>
    <name evidence="10" type="ORF">ACFPTR_04025</name>
</gene>
<reference evidence="11" key="1">
    <citation type="journal article" date="2019" name="Int. J. Syst. Evol. Microbiol.">
        <title>The Global Catalogue of Microorganisms (GCM) 10K type strain sequencing project: providing services to taxonomists for standard genome sequencing and annotation.</title>
        <authorList>
            <consortium name="The Broad Institute Genomics Platform"/>
            <consortium name="The Broad Institute Genome Sequencing Center for Infectious Disease"/>
            <person name="Wu L."/>
            <person name="Ma J."/>
        </authorList>
    </citation>
    <scope>NUCLEOTIDE SEQUENCE [LARGE SCALE GENOMIC DNA]</scope>
    <source>
        <strain evidence="11">CGMCC 1.15790</strain>
    </source>
</reference>